<protein>
    <submittedName>
        <fullName evidence="2">Uncharacterized protein</fullName>
    </submittedName>
</protein>
<proteinExistence type="predicted"/>
<name>A0A7S4EA35_9STRA</name>
<reference evidence="2" key="1">
    <citation type="submission" date="2021-01" db="EMBL/GenBank/DDBJ databases">
        <authorList>
            <person name="Corre E."/>
            <person name="Pelletier E."/>
            <person name="Niang G."/>
            <person name="Scheremetjew M."/>
            <person name="Finn R."/>
            <person name="Kale V."/>
            <person name="Holt S."/>
            <person name="Cochrane G."/>
            <person name="Meng A."/>
            <person name="Brown T."/>
            <person name="Cohen L."/>
        </authorList>
    </citation>
    <scope>NUCLEOTIDE SEQUENCE</scope>
    <source>
        <strain evidence="2">CCMP1756</strain>
    </source>
</reference>
<sequence length="159" mass="17344">MKHPLQPGSLSGAVLRSTRRVDGVEVDVHCTRRLPRDAQRNDVDGSTPQLPRHHSRPARRLQASRSAATASTHRVASAAAPRAVETALGRRSRSFTSAPRKPTPARPNGLKFEKETTQRHDSRKRVASTACHRRGTAGRRATTALARRSSPATRNSSPP</sequence>
<feature type="region of interest" description="Disordered" evidence="1">
    <location>
        <begin position="1"/>
        <end position="159"/>
    </location>
</feature>
<feature type="compositionally biased region" description="Low complexity" evidence="1">
    <location>
        <begin position="138"/>
        <end position="159"/>
    </location>
</feature>
<feature type="compositionally biased region" description="Basic residues" evidence="1">
    <location>
        <begin position="121"/>
        <end position="137"/>
    </location>
</feature>
<dbReference type="EMBL" id="HBIW01017620">
    <property type="protein sequence ID" value="CAE0699750.1"/>
    <property type="molecule type" value="Transcribed_RNA"/>
</dbReference>
<organism evidence="2">
    <name type="scientific">Pelagomonas calceolata</name>
    <dbReference type="NCBI Taxonomy" id="35677"/>
    <lineage>
        <taxon>Eukaryota</taxon>
        <taxon>Sar</taxon>
        <taxon>Stramenopiles</taxon>
        <taxon>Ochrophyta</taxon>
        <taxon>Pelagophyceae</taxon>
        <taxon>Pelagomonadales</taxon>
        <taxon>Pelagomonadaceae</taxon>
        <taxon>Pelagomonas</taxon>
    </lineage>
</organism>
<evidence type="ECO:0000256" key="1">
    <source>
        <dbReference type="SAM" id="MobiDB-lite"/>
    </source>
</evidence>
<accession>A0A7S4EA35</accession>
<evidence type="ECO:0000313" key="2">
    <source>
        <dbReference type="EMBL" id="CAE0699750.1"/>
    </source>
</evidence>
<feature type="compositionally biased region" description="Basic and acidic residues" evidence="1">
    <location>
        <begin position="111"/>
        <end position="120"/>
    </location>
</feature>
<feature type="compositionally biased region" description="Low complexity" evidence="1">
    <location>
        <begin position="60"/>
        <end position="80"/>
    </location>
</feature>
<gene>
    <name evidence="2" type="ORF">PCAL00307_LOCUS15186</name>
</gene>
<feature type="compositionally biased region" description="Basic and acidic residues" evidence="1">
    <location>
        <begin position="19"/>
        <end position="43"/>
    </location>
</feature>
<dbReference type="AlphaFoldDB" id="A0A7S4EA35"/>